<name>A0AAW1UMW6_9CUCU</name>
<dbReference type="AlphaFoldDB" id="A0AAW1UMW6"/>
<proteinExistence type="predicted"/>
<dbReference type="EMBL" id="JARQZJ010000066">
    <property type="protein sequence ID" value="KAK9880784.1"/>
    <property type="molecule type" value="Genomic_DNA"/>
</dbReference>
<organism evidence="1 2">
    <name type="scientific">Henosepilachna vigintioctopunctata</name>
    <dbReference type="NCBI Taxonomy" id="420089"/>
    <lineage>
        <taxon>Eukaryota</taxon>
        <taxon>Metazoa</taxon>
        <taxon>Ecdysozoa</taxon>
        <taxon>Arthropoda</taxon>
        <taxon>Hexapoda</taxon>
        <taxon>Insecta</taxon>
        <taxon>Pterygota</taxon>
        <taxon>Neoptera</taxon>
        <taxon>Endopterygota</taxon>
        <taxon>Coleoptera</taxon>
        <taxon>Polyphaga</taxon>
        <taxon>Cucujiformia</taxon>
        <taxon>Coccinelloidea</taxon>
        <taxon>Coccinellidae</taxon>
        <taxon>Epilachninae</taxon>
        <taxon>Epilachnini</taxon>
        <taxon>Henosepilachna</taxon>
    </lineage>
</organism>
<evidence type="ECO:0000313" key="2">
    <source>
        <dbReference type="Proteomes" id="UP001431783"/>
    </source>
</evidence>
<dbReference type="Proteomes" id="UP001431783">
    <property type="component" value="Unassembled WGS sequence"/>
</dbReference>
<keyword evidence="2" id="KW-1185">Reference proteome</keyword>
<evidence type="ECO:0000313" key="1">
    <source>
        <dbReference type="EMBL" id="KAK9880784.1"/>
    </source>
</evidence>
<protein>
    <submittedName>
        <fullName evidence="1">Uncharacterized protein</fullName>
    </submittedName>
</protein>
<comment type="caution">
    <text evidence="1">The sequence shown here is derived from an EMBL/GenBank/DDBJ whole genome shotgun (WGS) entry which is preliminary data.</text>
</comment>
<gene>
    <name evidence="1" type="ORF">WA026_013111</name>
</gene>
<accession>A0AAW1UMW6</accession>
<reference evidence="1 2" key="1">
    <citation type="submission" date="2023-03" db="EMBL/GenBank/DDBJ databases">
        <title>Genome insight into feeding habits of ladybird beetles.</title>
        <authorList>
            <person name="Li H.-S."/>
            <person name="Huang Y.-H."/>
            <person name="Pang H."/>
        </authorList>
    </citation>
    <scope>NUCLEOTIDE SEQUENCE [LARGE SCALE GENOMIC DNA]</scope>
    <source>
        <strain evidence="1">SYSU_2023b</strain>
        <tissue evidence="1">Whole body</tissue>
    </source>
</reference>
<sequence length="129" mass="14945">MEKPVGILSSYIVKRQNLTTFIINECHKIHQQQATTELERGKVKQEQYNANTHANRATIIFFFVFIPPRHPQNLEEAVASVVPCKHHKPKPNTHRAAFRKYLKVSAIKCVSLLMPFLRSTSVCIWTIYK</sequence>